<dbReference type="SUPFAM" id="SSF46689">
    <property type="entry name" value="Homeodomain-like"/>
    <property type="match status" value="1"/>
</dbReference>
<dbReference type="Gene3D" id="3.40.50.2300">
    <property type="match status" value="1"/>
</dbReference>
<evidence type="ECO:0000259" key="6">
    <source>
        <dbReference type="PROSITE" id="PS50045"/>
    </source>
</evidence>
<reference evidence="8 9" key="1">
    <citation type="journal article" date="2017" name="ISME J.">
        <title>Energy and carbon metabolisms in a deep terrestrial subsurface fluid microbial community.</title>
        <authorList>
            <person name="Momper L."/>
            <person name="Jungbluth S.P."/>
            <person name="Lee M.D."/>
            <person name="Amend J.P."/>
        </authorList>
    </citation>
    <scope>NUCLEOTIDE SEQUENCE [LARGE SCALE GENOMIC DNA]</scope>
    <source>
        <strain evidence="8">SURF_5</strain>
    </source>
</reference>
<dbReference type="PANTHER" id="PTHR32071:SF113">
    <property type="entry name" value="ALGINATE BIOSYNTHESIS TRANSCRIPTIONAL REGULATORY PROTEIN ALGB"/>
    <property type="match status" value="1"/>
</dbReference>
<keyword evidence="1" id="KW-0547">Nucleotide-binding</keyword>
<dbReference type="PROSITE" id="PS50045">
    <property type="entry name" value="SIGMA54_INTERACT_4"/>
    <property type="match status" value="1"/>
</dbReference>
<dbReference type="PRINTS" id="PR01590">
    <property type="entry name" value="HTHFIS"/>
</dbReference>
<dbReference type="SUPFAM" id="SSF52172">
    <property type="entry name" value="CheY-like"/>
    <property type="match status" value="1"/>
</dbReference>
<dbReference type="AlphaFoldDB" id="A0A3A4NFR3"/>
<dbReference type="Gene3D" id="1.10.10.60">
    <property type="entry name" value="Homeodomain-like"/>
    <property type="match status" value="1"/>
</dbReference>
<dbReference type="PROSITE" id="PS00675">
    <property type="entry name" value="SIGMA54_INTERACT_1"/>
    <property type="match status" value="1"/>
</dbReference>
<dbReference type="InterPro" id="IPR002197">
    <property type="entry name" value="HTH_Fis"/>
</dbReference>
<dbReference type="Gene3D" id="1.10.8.60">
    <property type="match status" value="1"/>
</dbReference>
<dbReference type="Gene3D" id="3.40.50.300">
    <property type="entry name" value="P-loop containing nucleotide triphosphate hydrolases"/>
    <property type="match status" value="1"/>
</dbReference>
<evidence type="ECO:0000259" key="7">
    <source>
        <dbReference type="PROSITE" id="PS50110"/>
    </source>
</evidence>
<dbReference type="InterPro" id="IPR009057">
    <property type="entry name" value="Homeodomain-like_sf"/>
</dbReference>
<dbReference type="GO" id="GO:0006355">
    <property type="term" value="P:regulation of DNA-templated transcription"/>
    <property type="evidence" value="ECO:0007669"/>
    <property type="project" value="InterPro"/>
</dbReference>
<dbReference type="PANTHER" id="PTHR32071">
    <property type="entry name" value="TRANSCRIPTIONAL REGULATORY PROTEIN"/>
    <property type="match status" value="1"/>
</dbReference>
<keyword evidence="4" id="KW-0804">Transcription</keyword>
<evidence type="ECO:0000256" key="4">
    <source>
        <dbReference type="ARBA" id="ARBA00023163"/>
    </source>
</evidence>
<dbReference type="InterPro" id="IPR027417">
    <property type="entry name" value="P-loop_NTPase"/>
</dbReference>
<comment type="caution">
    <text evidence="8">The sequence shown here is derived from an EMBL/GenBank/DDBJ whole genome shotgun (WGS) entry which is preliminary data.</text>
</comment>
<keyword evidence="2" id="KW-0067">ATP-binding</keyword>
<dbReference type="Pfam" id="PF25601">
    <property type="entry name" value="AAA_lid_14"/>
    <property type="match status" value="1"/>
</dbReference>
<feature type="domain" description="Sigma-54 factor interaction" evidence="6">
    <location>
        <begin position="142"/>
        <end position="371"/>
    </location>
</feature>
<dbReference type="FunFam" id="3.40.50.300:FF:000006">
    <property type="entry name" value="DNA-binding transcriptional regulator NtrC"/>
    <property type="match status" value="1"/>
</dbReference>
<comment type="caution">
    <text evidence="5">Lacks conserved residue(s) required for the propagation of feature annotation.</text>
</comment>
<evidence type="ECO:0000256" key="1">
    <source>
        <dbReference type="ARBA" id="ARBA00022741"/>
    </source>
</evidence>
<dbReference type="InterPro" id="IPR025662">
    <property type="entry name" value="Sigma_54_int_dom_ATP-bd_1"/>
</dbReference>
<evidence type="ECO:0000313" key="8">
    <source>
        <dbReference type="EMBL" id="RJP17226.1"/>
    </source>
</evidence>
<dbReference type="InterPro" id="IPR011006">
    <property type="entry name" value="CheY-like_superfamily"/>
</dbReference>
<accession>A0A3A4NFR3</accession>
<keyword evidence="3" id="KW-0805">Transcription regulation</keyword>
<dbReference type="CDD" id="cd00009">
    <property type="entry name" value="AAA"/>
    <property type="match status" value="1"/>
</dbReference>
<dbReference type="SMART" id="SM00382">
    <property type="entry name" value="AAA"/>
    <property type="match status" value="1"/>
</dbReference>
<evidence type="ECO:0000256" key="2">
    <source>
        <dbReference type="ARBA" id="ARBA00022840"/>
    </source>
</evidence>
<dbReference type="Pfam" id="PF02954">
    <property type="entry name" value="HTH_8"/>
    <property type="match status" value="1"/>
</dbReference>
<dbReference type="GO" id="GO:0005524">
    <property type="term" value="F:ATP binding"/>
    <property type="evidence" value="ECO:0007669"/>
    <property type="project" value="UniProtKB-KW"/>
</dbReference>
<dbReference type="GO" id="GO:0043565">
    <property type="term" value="F:sequence-specific DNA binding"/>
    <property type="evidence" value="ECO:0007669"/>
    <property type="project" value="InterPro"/>
</dbReference>
<dbReference type="InterPro" id="IPR058031">
    <property type="entry name" value="AAA_lid_NorR"/>
</dbReference>
<proteinExistence type="predicted"/>
<dbReference type="InterPro" id="IPR003593">
    <property type="entry name" value="AAA+_ATPase"/>
</dbReference>
<dbReference type="InterPro" id="IPR002078">
    <property type="entry name" value="Sigma_54_int"/>
</dbReference>
<evidence type="ECO:0000256" key="5">
    <source>
        <dbReference type="PROSITE-ProRule" id="PRU00169"/>
    </source>
</evidence>
<dbReference type="EMBL" id="QZKU01000117">
    <property type="protein sequence ID" value="RJP17226.1"/>
    <property type="molecule type" value="Genomic_DNA"/>
</dbReference>
<dbReference type="Proteomes" id="UP000265882">
    <property type="component" value="Unassembled WGS sequence"/>
</dbReference>
<sequence>MRHILVISKDDGLKEQLLRSLQDSQAKIDWARNFDSAMSLSTELQYDVALLEVQRFDSASREFLRDYLQQSPQSLLIPVSPNAPLDEAMEAIRAGAADFIHEPADAALIKSRIERCLENRRMKNEINFLRHTQPHIYKFDDIVGVSAAMKKVFALLNRVSPTDATVLILGETGTGKELIAGAIHFNSPRAKNSFVRVNCAALPENLLESELFGHEKGAFTGAHRQRVGRFEQADSGTIFLDEIGDMGASTQAKILRVLQEHQFERLGGTQTISVDVRVIAATNKDLSQLMNEGKFRDDLFYRLNVVTIELAPLRERTEDVEPLVNFFLKKYAGQINNQVNGVSAAALKTLKEYHWPGNIRQLQNVIERAVIMCEGNKVQPEHIALYDKKPPQKKDILNIPDGGVKLEEVERQLICQALERAGWVQKNAAKLLGISPRVINYKIKKHDIRRFQE</sequence>
<name>A0A3A4NFR3_ABYX5</name>
<dbReference type="InterPro" id="IPR025944">
    <property type="entry name" value="Sigma_54_int_dom_CS"/>
</dbReference>
<evidence type="ECO:0000256" key="3">
    <source>
        <dbReference type="ARBA" id="ARBA00023015"/>
    </source>
</evidence>
<dbReference type="InterPro" id="IPR001789">
    <property type="entry name" value="Sig_transdc_resp-reg_receiver"/>
</dbReference>
<dbReference type="SUPFAM" id="SSF52540">
    <property type="entry name" value="P-loop containing nucleoside triphosphate hydrolases"/>
    <property type="match status" value="1"/>
</dbReference>
<dbReference type="PROSITE" id="PS50110">
    <property type="entry name" value="RESPONSE_REGULATORY"/>
    <property type="match status" value="1"/>
</dbReference>
<evidence type="ECO:0000313" key="9">
    <source>
        <dbReference type="Proteomes" id="UP000265882"/>
    </source>
</evidence>
<dbReference type="GO" id="GO:0000160">
    <property type="term" value="P:phosphorelay signal transduction system"/>
    <property type="evidence" value="ECO:0007669"/>
    <property type="project" value="InterPro"/>
</dbReference>
<organism evidence="8 9">
    <name type="scientific">Abyssobacteria bacterium (strain SURF_5)</name>
    <dbReference type="NCBI Taxonomy" id="2093360"/>
    <lineage>
        <taxon>Bacteria</taxon>
        <taxon>Pseudomonadati</taxon>
        <taxon>Candidatus Hydrogenedentota</taxon>
        <taxon>Candidatus Abyssobacteria</taxon>
    </lineage>
</organism>
<dbReference type="Pfam" id="PF00158">
    <property type="entry name" value="Sigma54_activat"/>
    <property type="match status" value="1"/>
</dbReference>
<dbReference type="PROSITE" id="PS00688">
    <property type="entry name" value="SIGMA54_INTERACT_3"/>
    <property type="match status" value="1"/>
</dbReference>
<gene>
    <name evidence="8" type="ORF">C4520_17135</name>
</gene>
<protein>
    <submittedName>
        <fullName evidence="8">Sigma-54-dependent Fis family transcriptional regulator</fullName>
    </submittedName>
</protein>
<feature type="domain" description="Response regulatory" evidence="7">
    <location>
        <begin position="3"/>
        <end position="117"/>
    </location>
</feature>